<dbReference type="InterPro" id="IPR036784">
    <property type="entry name" value="AK/P_DHK_N_sf"/>
</dbReference>
<dbReference type="Proteomes" id="UP001165121">
    <property type="component" value="Unassembled WGS sequence"/>
</dbReference>
<dbReference type="OrthoDB" id="127861at2759"/>
<evidence type="ECO:0000313" key="1">
    <source>
        <dbReference type="EMBL" id="GMF57744.1"/>
    </source>
</evidence>
<accession>A0A9W6YBE8</accession>
<gene>
    <name evidence="1" type="ORF">Pfra01_002470700</name>
</gene>
<reference evidence="1" key="1">
    <citation type="submission" date="2023-04" db="EMBL/GenBank/DDBJ databases">
        <title>Phytophthora fragariaefolia NBRC 109709.</title>
        <authorList>
            <person name="Ichikawa N."/>
            <person name="Sato H."/>
            <person name="Tonouchi N."/>
        </authorList>
    </citation>
    <scope>NUCLEOTIDE SEQUENCE</scope>
    <source>
        <strain evidence="1">NBRC 109709</strain>
    </source>
</reference>
<protein>
    <submittedName>
        <fullName evidence="1">Unnamed protein product</fullName>
    </submittedName>
</protein>
<sequence>MDQVREIADTEPTPLSLQQMRTFADGGAKLRIVSAKFLHRELQSRFARCVPAVADSCGYAVLAAVLTLLSLPSSAIVELSELPLGLSDMASIRDAIDVYRRELNWINMTKPPTTIVRRFL</sequence>
<proteinExistence type="predicted"/>
<name>A0A9W6YBE8_9STRA</name>
<dbReference type="EMBL" id="BSXT01004401">
    <property type="protein sequence ID" value="GMF57744.1"/>
    <property type="molecule type" value="Genomic_DNA"/>
</dbReference>
<dbReference type="Gene3D" id="1.20.140.20">
    <property type="entry name" value="Alpha-ketoacid/pyruvate dehydrogenase kinase, N-terminal domain"/>
    <property type="match status" value="1"/>
</dbReference>
<organism evidence="1 2">
    <name type="scientific">Phytophthora fragariaefolia</name>
    <dbReference type="NCBI Taxonomy" id="1490495"/>
    <lineage>
        <taxon>Eukaryota</taxon>
        <taxon>Sar</taxon>
        <taxon>Stramenopiles</taxon>
        <taxon>Oomycota</taxon>
        <taxon>Peronosporomycetes</taxon>
        <taxon>Peronosporales</taxon>
        <taxon>Peronosporaceae</taxon>
        <taxon>Phytophthora</taxon>
    </lineage>
</organism>
<comment type="caution">
    <text evidence="1">The sequence shown here is derived from an EMBL/GenBank/DDBJ whole genome shotgun (WGS) entry which is preliminary data.</text>
</comment>
<dbReference type="SUPFAM" id="SSF69012">
    <property type="entry name" value="alpha-ketoacid dehydrogenase kinase, N-terminal domain"/>
    <property type="match status" value="1"/>
</dbReference>
<keyword evidence="2" id="KW-1185">Reference proteome</keyword>
<dbReference type="AlphaFoldDB" id="A0A9W6YBE8"/>
<evidence type="ECO:0000313" key="2">
    <source>
        <dbReference type="Proteomes" id="UP001165121"/>
    </source>
</evidence>